<dbReference type="RefSeq" id="WP_238198825.1">
    <property type="nucleotide sequence ID" value="NZ_BPQZ01000027.1"/>
</dbReference>
<organism evidence="2 3">
    <name type="scientific">Methylobacterium tardum</name>
    <dbReference type="NCBI Taxonomy" id="374432"/>
    <lineage>
        <taxon>Bacteria</taxon>
        <taxon>Pseudomonadati</taxon>
        <taxon>Pseudomonadota</taxon>
        <taxon>Alphaproteobacteria</taxon>
        <taxon>Hyphomicrobiales</taxon>
        <taxon>Methylobacteriaceae</taxon>
        <taxon>Methylobacterium</taxon>
    </lineage>
</organism>
<dbReference type="AlphaFoldDB" id="A0AA37WT16"/>
<feature type="transmembrane region" description="Helical" evidence="1">
    <location>
        <begin position="122"/>
        <end position="148"/>
    </location>
</feature>
<accession>A0AA37WT16</accession>
<keyword evidence="1" id="KW-0472">Membrane</keyword>
<evidence type="ECO:0000313" key="2">
    <source>
        <dbReference type="EMBL" id="GLS71696.1"/>
    </source>
</evidence>
<protein>
    <submittedName>
        <fullName evidence="2">Uncharacterized protein</fullName>
    </submittedName>
</protein>
<name>A0AA37WT16_9HYPH</name>
<keyword evidence="1" id="KW-1133">Transmembrane helix</keyword>
<reference evidence="3" key="1">
    <citation type="journal article" date="2019" name="Int. J. Syst. Evol. Microbiol.">
        <title>The Global Catalogue of Microorganisms (GCM) 10K type strain sequencing project: providing services to taxonomists for standard genome sequencing and annotation.</title>
        <authorList>
            <consortium name="The Broad Institute Genomics Platform"/>
            <consortium name="The Broad Institute Genome Sequencing Center for Infectious Disease"/>
            <person name="Wu L."/>
            <person name="Ma J."/>
        </authorList>
    </citation>
    <scope>NUCLEOTIDE SEQUENCE [LARGE SCALE GENOMIC DNA]</scope>
    <source>
        <strain evidence="3">NBRC 103632</strain>
    </source>
</reference>
<feature type="transmembrane region" description="Helical" evidence="1">
    <location>
        <begin position="154"/>
        <end position="174"/>
    </location>
</feature>
<proteinExistence type="predicted"/>
<gene>
    <name evidence="2" type="ORF">GCM10007890_37090</name>
</gene>
<evidence type="ECO:0000256" key="1">
    <source>
        <dbReference type="SAM" id="Phobius"/>
    </source>
</evidence>
<dbReference type="Proteomes" id="UP001157440">
    <property type="component" value="Unassembled WGS sequence"/>
</dbReference>
<sequence>MPLQLPKQSASGLQHYDDVLQLTGRQYRLTADGVTIGVVLGRLDARTGWLPIGLVDPRNAYWAETLYYDANRRRIDVYDLDRWTAFVGTYAGGGWLLDLVTGLGRFTLMVIGGSMSALMRGFAVAFLPAMLFGVFGLFLYGFFGYVLYLWAMQWLPHLIGGILAWIGLCAVIALERRARCQRIGRTLEVLIEHQLMPVFV</sequence>
<dbReference type="EMBL" id="BSPL01000018">
    <property type="protein sequence ID" value="GLS71696.1"/>
    <property type="molecule type" value="Genomic_DNA"/>
</dbReference>
<keyword evidence="3" id="KW-1185">Reference proteome</keyword>
<keyword evidence="1" id="KW-0812">Transmembrane</keyword>
<evidence type="ECO:0000313" key="3">
    <source>
        <dbReference type="Proteomes" id="UP001157440"/>
    </source>
</evidence>
<comment type="caution">
    <text evidence="2">The sequence shown here is derived from an EMBL/GenBank/DDBJ whole genome shotgun (WGS) entry which is preliminary data.</text>
</comment>